<proteinExistence type="predicted"/>
<accession>A0ABT0LR93</accession>
<keyword evidence="2" id="KW-1185">Reference proteome</keyword>
<sequence>MPDKSGALAIMEDLYYGQNVDFRDPLVSPVFSDALLRQRRSHQAQH</sequence>
<comment type="caution">
    <text evidence="1">The sequence shown here is derived from an EMBL/GenBank/DDBJ whole genome shotgun (WGS) entry which is preliminary data.</text>
</comment>
<dbReference type="Proteomes" id="UP001167357">
    <property type="component" value="Unassembled WGS sequence"/>
</dbReference>
<name>A0ABT0LR93_9XANT</name>
<organism evidence="1 2">
    <name type="scientific">Xanthomonas nasturtii</name>
    <dbReference type="NCBI Taxonomy" id="1843581"/>
    <lineage>
        <taxon>Bacteria</taxon>
        <taxon>Pseudomonadati</taxon>
        <taxon>Pseudomonadota</taxon>
        <taxon>Gammaproteobacteria</taxon>
        <taxon>Lysobacterales</taxon>
        <taxon>Lysobacteraceae</taxon>
        <taxon>Xanthomonas</taxon>
    </lineage>
</organism>
<evidence type="ECO:0000313" key="2">
    <source>
        <dbReference type="Proteomes" id="UP001167357"/>
    </source>
</evidence>
<dbReference type="EMBL" id="JAMBED010000022">
    <property type="protein sequence ID" value="MCL1551872.1"/>
    <property type="molecule type" value="Genomic_DNA"/>
</dbReference>
<protein>
    <submittedName>
        <fullName evidence="1">Uncharacterized protein</fullName>
    </submittedName>
</protein>
<evidence type="ECO:0000313" key="1">
    <source>
        <dbReference type="EMBL" id="MCL1551872.1"/>
    </source>
</evidence>
<gene>
    <name evidence="1" type="ORF">M3O51_11290</name>
</gene>
<reference evidence="1" key="1">
    <citation type="submission" date="2022-04" db="EMBL/GenBank/DDBJ databases">
        <title>Genomic comparison of 19 strains of Xanthomonas nasturtii, a newly emerging watercress pathogen.</title>
        <authorList>
            <person name="Harrison J."/>
            <person name="Greer S."/>
            <person name="Hussain R."/>
            <person name="Lascelles D."/>
            <person name="Roberts M."/>
            <person name="Carter B."/>
            <person name="Bryning A."/>
            <person name="Carroll S."/>
            <person name="Aspin A."/>
            <person name="Cruz L."/>
            <person name="Cruz J."/>
            <person name="Grant M."/>
            <person name="Vicente J."/>
            <person name="Studholme D.J."/>
        </authorList>
    </citation>
    <scope>NUCLEOTIDE SEQUENCE</scope>
    <source>
        <strain evidence="1">10016B</strain>
    </source>
</reference>